<keyword evidence="1" id="KW-0472">Membrane</keyword>
<organism evidence="3 4">
    <name type="scientific">Aphanomyces stellatus</name>
    <dbReference type="NCBI Taxonomy" id="120398"/>
    <lineage>
        <taxon>Eukaryota</taxon>
        <taxon>Sar</taxon>
        <taxon>Stramenopiles</taxon>
        <taxon>Oomycota</taxon>
        <taxon>Saprolegniomycetes</taxon>
        <taxon>Saprolegniales</taxon>
        <taxon>Verrucalvaceae</taxon>
        <taxon>Aphanomyces</taxon>
    </lineage>
</organism>
<reference evidence="2" key="2">
    <citation type="submission" date="2019-06" db="EMBL/GenBank/DDBJ databases">
        <title>Genomics analysis of Aphanomyces spp. identifies a new class of oomycete effector associated with host adaptation.</title>
        <authorList>
            <person name="Gaulin E."/>
        </authorList>
    </citation>
    <scope>NUCLEOTIDE SEQUENCE</scope>
    <source>
        <strain evidence="2">CBS 578.67</strain>
    </source>
</reference>
<evidence type="ECO:0000313" key="4">
    <source>
        <dbReference type="Proteomes" id="UP000332933"/>
    </source>
</evidence>
<feature type="transmembrane region" description="Helical" evidence="1">
    <location>
        <begin position="1537"/>
        <end position="1561"/>
    </location>
</feature>
<keyword evidence="1" id="KW-1133">Transmembrane helix</keyword>
<dbReference type="EMBL" id="VJMH01005205">
    <property type="protein sequence ID" value="KAF0698990.1"/>
    <property type="molecule type" value="Genomic_DNA"/>
</dbReference>
<evidence type="ECO:0000313" key="2">
    <source>
        <dbReference type="EMBL" id="KAF0698990.1"/>
    </source>
</evidence>
<evidence type="ECO:0000313" key="3">
    <source>
        <dbReference type="EMBL" id="VFT87286.1"/>
    </source>
</evidence>
<protein>
    <submittedName>
        <fullName evidence="3">Aste57867_10412 protein</fullName>
    </submittedName>
</protein>
<evidence type="ECO:0000256" key="1">
    <source>
        <dbReference type="SAM" id="Phobius"/>
    </source>
</evidence>
<feature type="transmembrane region" description="Helical" evidence="1">
    <location>
        <begin position="1673"/>
        <end position="1694"/>
    </location>
</feature>
<reference evidence="3 4" key="1">
    <citation type="submission" date="2019-03" db="EMBL/GenBank/DDBJ databases">
        <authorList>
            <person name="Gaulin E."/>
            <person name="Dumas B."/>
        </authorList>
    </citation>
    <scope>NUCLEOTIDE SEQUENCE [LARGE SCALE GENOMIC DNA]</scope>
    <source>
        <strain evidence="3">CBS 568.67</strain>
    </source>
</reference>
<dbReference type="EMBL" id="CAADRA010005226">
    <property type="protein sequence ID" value="VFT87286.1"/>
    <property type="molecule type" value="Genomic_DNA"/>
</dbReference>
<sequence length="1783" mass="195915">MASVVPIAGSLPEPVISFALPKFAKATAGILYVVGSCAASVYYLALLLPSVANDLWWPNFNSTGLQTFVADVFNARLQLDQTGPFPLLDDAGTIVQKDYATATTFIDIPPTSARLVLLANLSFDVVVVAMRQTSLDVNLQMFASYCWADYSRRFEVAHTSGQQRRCDQHEQTNAAAYFESLVRNIDVTDLFGSAAVDTQYESALFNPIASMSTDGAMWVQSMKSHEWLAVVDEVAYWQAQNLWLWATDMQNYILEGLDDTIMIRNALGMTQAFTINRIAPIVRGLSLWTTFIDSVGFLNDVQVAVSVNMSVVRQAPDYFGLTGDDAWDNNFVGPDWFTGTTLLRDVLGPFDAINIRWVTLPPTLFTSTLNFDTALRQQILSNATFRRSYETINRVTVLDPVPPDWIQDGMLYYGGSPLCPYGNPQPYVQTMFSYYGTCNTQDLFTVPASRNAALFAAAAMSLGDDGVSMGFVCEHCQTSSMSCAETLTPAVTLSTCVQFDTSIHSTIQAINISFMQLASSSDGANVFFIQPLVTDDAWSYFGWIAIYDWLHGHREVCVFAGDNGNVTLMSDFYDPVALPANPLELPQTASRYIWYISCYVTMVLGVVAMLVLVQAMVAQSFPRYVSIYFVFNRIAGAVWVGRPFQFLRGMTALVLLSTSSSTFVQANGLAGLTLTPRGWLQNMVLASEATWIVYAINDTLLPLTMESAAVAGPLGSCVTWLLLLTIQSTAPYVAVATIERHCDIVILGQQAQCTSGRIDIGSPTRLVELVALVAGTIVVSYAVATLYCRQHPPHHLFLAHEPPHLLIPAATQAFLCDGQPTLQFLDTEACLLSGIVPTGYGLFDLKLWTTAHAFQRTPHGWWFEPARGDLRKVNVQPRKTDAAEPIKTRSRGLALLGLVYVTASMASSLCYLMVTGAAMSNDFWWSSFAAPRTQTFLINWFNRYLQFNHSIETTLDQSMYGDATNPYNSSNSLVFVPPAYASHIQNDINTLVRVVHALREMDGCELPWISTAYCFVDFNQTWEMANSATRQMRCANDTANAAIYLEAVLRNANWPQLMGCWQPALQVGVLEYLNTLHAGQTWLHLVQAVTTTVDGEVDYWHSQGISSYTTQWQNGKSLGVVETFTIQNAFGRDYPLTLKASNWTRHDQTSYKMSWPLACDLWTVGFNTTTQSGQSLVRGSSTFVFLNVSIQDILVANGTLSSPLGRGMALVQETLGPFGSVELKRVAIPRSLTRLVESFTQHVGDMLRTEDAQTALANLPNPPFLLVAPPAWLTMDSVGGDLLCEVQTQPMTGLLVFFGPSGTCTTNAGEAVQPTIQLLLQGLLALPTTNQSVEDVVATACSCVVFQPNDCVHVLTHSMALVRSFSTSDELVRLATAAQAVRDEIRAQVQIELVQFVNDMRSVVAEPEDTIRHVVQRFASVMDHRTFERVLLFDPVDPSFDFIAWLFLVEWVEGKRDVVSFHGDIGTTLTTLTTASDLQKHVANALEIPTNVAVYVWRVNQYVTATLLGIAVVVVGYIGASLGHVDGLNMLKFNRVAGLVWIGRPLLLVRGVSALCLLSTAKLDLHQRGLYYSMVATDAPLYMTILSSGELGWLVYVLQDLSSVVGSSHNRQPRSFKWTGASGIVAWVAAAAWSWLAPVRHNVTLARDCSLDSVDGQAVCRSGFVRIGDSTRFVGLVLVAVASCLVCSALDYFVHAVAPVQSIDCPRIPPPSFALSSVAANSFVTQVHENVVYLDRASAILNGLVTVRLSTRLIVFDVKTNRLYTINDNDRPAPFEFGVPLVG</sequence>
<proteinExistence type="predicted"/>
<name>A0A485KRC5_9STRA</name>
<accession>A0A485KRC5</accession>
<dbReference type="Proteomes" id="UP000332933">
    <property type="component" value="Unassembled WGS sequence"/>
</dbReference>
<feature type="transmembrane region" description="Helical" evidence="1">
    <location>
        <begin position="1581"/>
        <end position="1598"/>
    </location>
</feature>
<feature type="transmembrane region" description="Helical" evidence="1">
    <location>
        <begin position="592"/>
        <end position="615"/>
    </location>
</feature>
<feature type="transmembrane region" description="Helical" evidence="1">
    <location>
        <begin position="1502"/>
        <end position="1525"/>
    </location>
</feature>
<feature type="transmembrane region" description="Helical" evidence="1">
    <location>
        <begin position="621"/>
        <end position="640"/>
    </location>
</feature>
<feature type="transmembrane region" description="Helical" evidence="1">
    <location>
        <begin position="893"/>
        <end position="914"/>
    </location>
</feature>
<feature type="transmembrane region" description="Helical" evidence="1">
    <location>
        <begin position="1618"/>
        <end position="1636"/>
    </location>
</feature>
<keyword evidence="1" id="KW-0812">Transmembrane</keyword>
<gene>
    <name evidence="3" type="primary">Aste57867_10412</name>
    <name evidence="2" type="ORF">As57867_010372</name>
    <name evidence="3" type="ORF">ASTE57867_10412</name>
</gene>
<feature type="transmembrane region" description="Helical" evidence="1">
    <location>
        <begin position="29"/>
        <end position="48"/>
    </location>
</feature>
<feature type="transmembrane region" description="Helical" evidence="1">
    <location>
        <begin position="769"/>
        <end position="788"/>
    </location>
</feature>
<keyword evidence="4" id="KW-1185">Reference proteome</keyword>